<gene>
    <name evidence="3" type="ORF">ABG768_008080</name>
</gene>
<dbReference type="PANTHER" id="PTHR47308">
    <property type="entry name" value="NUCLEAR GTPASE SLIP-GC"/>
    <property type="match status" value="1"/>
</dbReference>
<dbReference type="SUPFAM" id="SSF52540">
    <property type="entry name" value="P-loop containing nucleoside triphosphate hydrolases"/>
    <property type="match status" value="1"/>
</dbReference>
<dbReference type="Proteomes" id="UP001479290">
    <property type="component" value="Unassembled WGS sequence"/>
</dbReference>
<reference evidence="3 4" key="1">
    <citation type="submission" date="2024-05" db="EMBL/GenBank/DDBJ databases">
        <title>A high-quality chromosomal-level genome assembly of Topmouth culter (Culter alburnus).</title>
        <authorList>
            <person name="Zhao H."/>
        </authorList>
    </citation>
    <scope>NUCLEOTIDE SEQUENCE [LARGE SCALE GENOMIC DNA]</scope>
    <source>
        <strain evidence="3">CATC2023</strain>
        <tissue evidence="3">Muscle</tissue>
    </source>
</reference>
<dbReference type="Gene3D" id="3.40.50.300">
    <property type="entry name" value="P-loop containing nucleotide triphosphate hydrolases"/>
    <property type="match status" value="1"/>
</dbReference>
<evidence type="ECO:0000313" key="3">
    <source>
        <dbReference type="EMBL" id="KAK9962726.1"/>
    </source>
</evidence>
<keyword evidence="4" id="KW-1185">Reference proteome</keyword>
<dbReference type="EMBL" id="JAWDJR010000015">
    <property type="protein sequence ID" value="KAK9962726.1"/>
    <property type="molecule type" value="Genomic_DNA"/>
</dbReference>
<dbReference type="Pfam" id="PF00350">
    <property type="entry name" value="Dynamin_N"/>
    <property type="match status" value="1"/>
</dbReference>
<dbReference type="AlphaFoldDB" id="A0AAW1ZQH6"/>
<evidence type="ECO:0000259" key="2">
    <source>
        <dbReference type="Pfam" id="PF00350"/>
    </source>
</evidence>
<accession>A0AAW1ZQH6</accession>
<protein>
    <recommendedName>
        <fullName evidence="2">Dynamin N-terminal domain-containing protein</fullName>
    </recommendedName>
</protein>
<comment type="caution">
    <text evidence="3">The sequence shown here is derived from an EMBL/GenBank/DDBJ whole genome shotgun (WGS) entry which is preliminary data.</text>
</comment>
<organism evidence="3 4">
    <name type="scientific">Culter alburnus</name>
    <name type="common">Topmouth culter</name>
    <dbReference type="NCBI Taxonomy" id="194366"/>
    <lineage>
        <taxon>Eukaryota</taxon>
        <taxon>Metazoa</taxon>
        <taxon>Chordata</taxon>
        <taxon>Craniata</taxon>
        <taxon>Vertebrata</taxon>
        <taxon>Euteleostomi</taxon>
        <taxon>Actinopterygii</taxon>
        <taxon>Neopterygii</taxon>
        <taxon>Teleostei</taxon>
        <taxon>Ostariophysi</taxon>
        <taxon>Cypriniformes</taxon>
        <taxon>Xenocyprididae</taxon>
        <taxon>Xenocypridinae</taxon>
        <taxon>Culter</taxon>
    </lineage>
</organism>
<feature type="coiled-coil region" evidence="1">
    <location>
        <begin position="102"/>
        <end position="161"/>
    </location>
</feature>
<dbReference type="InterPro" id="IPR045063">
    <property type="entry name" value="Dynamin_N"/>
</dbReference>
<evidence type="ECO:0000256" key="1">
    <source>
        <dbReference type="SAM" id="Coils"/>
    </source>
</evidence>
<feature type="domain" description="Dynamin N-terminal" evidence="2">
    <location>
        <begin position="47"/>
        <end position="262"/>
    </location>
</feature>
<name>A0AAW1ZQH6_CULAL</name>
<dbReference type="InterPro" id="IPR053082">
    <property type="entry name" value="Nuclear_GTPase_SLIP-GC"/>
</dbReference>
<proteinExistence type="predicted"/>
<dbReference type="GO" id="GO:0003924">
    <property type="term" value="F:GTPase activity"/>
    <property type="evidence" value="ECO:0007669"/>
    <property type="project" value="TreeGrafter"/>
</dbReference>
<dbReference type="PANTHER" id="PTHR47308:SF1">
    <property type="entry name" value="NUCLEAR GTPASE SLIP-GC"/>
    <property type="match status" value="1"/>
</dbReference>
<dbReference type="InterPro" id="IPR027417">
    <property type="entry name" value="P-loop_NTPase"/>
</dbReference>
<evidence type="ECO:0000313" key="4">
    <source>
        <dbReference type="Proteomes" id="UP001479290"/>
    </source>
</evidence>
<keyword evidence="1" id="KW-0175">Coiled coil</keyword>
<sequence>MEIMENAKKIMKSVTDNLDQSFLMYRDIISKINEMDKVSRKKATMGIFGKSGDGKSSLLNAVLEKRDFLPSGSYGACTAIITQVEANLTDSNYIAEIEFFSKEEWEKELEDLFNVLSDESDDVDDDLIETAKEKISALYGADAKKKTLEELKKDVKFAEIETILSTTKKTISNTDVFEFTDDVASYIQHSESSPGDWYWPLVKSVTIKIPDRHELLEHVVLVDIPGTGDCNKIRDDLWKSKLRECSFVWIVSAINRAIKDKEPWGILKYCTEELGPGGKCKRINFICTKTDDINLQGYIRYFLVFLINLPLEQKKECILHRNEHAKVDVKERLENSDIKKILNTDNDFQVFTVSSNAFFDQELNLEHGETEIPKLQDDLRILNQNIRRELTRDYVNEAKGVLSLIQSVQLDTETKTAEMKASIHTELKKNLQEERTKLKKSFDNIHNVLEQCLSKGVEESVQSCVTTTMDTILRNKDGRRFHRILQSMCKNGGIYLKKNRDGDLDLNKELAKNLHACLQDDFNKIFPKSGKTGKSLQEEIDKFSIIQSASAHPRSSLQGHIQKYLRTEETKLKASLNREIVDIKTEIYSSIHKTIEREMAPHYKKAAAATGIGSMKKRQEMLITSVDMIKHDMFNNAKKEVLKRFNNLKLYINDALKSELKKSMELSLLQTSKITFMDVSKETEQLESLSGQLERLSEQ</sequence>